<sequence length="884" mass="91817">MIHGAIVGQFSVRRHAGQSLRPHAELGDSPIPSPRVCSIRWRGYSRGRTVMAWEKRIGRVGALAVALGIGSAVVGMPCISWAQTEESSSAGVAKSDAGDPRTDTNGAGESSSSGRDDDGETSPIATPDSDSPADDSDVADGLIEVSDDETPIDDPEWVDPDESVDLPSYFDTEERGDRPTEVTDEQTYPDVDANEADDVDAEVSLPDDFDTDDTATPPSTQPTADTVQEDAAVEPAVTDPGMVVPASPATQVSTPPTVTTSLAVPAATASDTEDPDGPAASPLLLTLLASAWRSVTDRVDAAQPASAVPSAAAPGDTSVSAISAPIRGGASQSPVIADDGTIYQVTDGGGTTRVSILDSDGQVVTTSEFDGVGTRAQAAARPDGSLIVVTASEGRWSTTVRAVDSDGNVTRLATVFGLADSPLTVGADGALYFKTVIRPLADDLPAIDYRFVRVSANNFTRTYSYDTDFELASDGTAHLVSSRFGFSTLRTIYSSGWTRASLLPYGSDPSAPMVDQDGTVYVTAGVQGLFGTKSTRVYTIEGASRTVRSIAGLPGEMVLTANGFGLETFTFDGYTDDGTGTTYISIVTADSIVTSDVIDGRIEGLQVGSNGTAYAPIVDPTRNDNAVAVIDPDGEVVLVVVPGMVVVRDRGDRLVRGGSAQSNDDFGYVNYTADGTEYVAVLGPDAAVARTIELPEGAHGTVFFGPDGSAFELLEYYGPSVSEYGRQILALSTGAYTSFVPGNSAIDDADVVFGPDGTGYLLTHVSPEYETNILGFNAAGDTVVPLSTITSPALGTNADGETVILVFGPDGTAYVVDRSRDDSGVYALTPSGAQKLVELEYSQLGDPRLPTFGADGTGYVANTVYLDGGIFETTVTSFTPTVSV</sequence>
<accession>A0ACC6MN36</accession>
<keyword evidence="2" id="KW-1185">Reference proteome</keyword>
<gene>
    <name evidence="1" type="ORF">OHX15_23790</name>
</gene>
<comment type="caution">
    <text evidence="1">The sequence shown here is derived from an EMBL/GenBank/DDBJ whole genome shotgun (WGS) entry which is preliminary data.</text>
</comment>
<evidence type="ECO:0000313" key="1">
    <source>
        <dbReference type="EMBL" id="MDZ5088426.1"/>
    </source>
</evidence>
<organism evidence="1 2">
    <name type="scientific">Mycolicibacterium parafortuitum</name>
    <name type="common">Mycobacterium parafortuitum</name>
    <dbReference type="NCBI Taxonomy" id="39692"/>
    <lineage>
        <taxon>Bacteria</taxon>
        <taxon>Bacillati</taxon>
        <taxon>Actinomycetota</taxon>
        <taxon>Actinomycetes</taxon>
        <taxon>Mycobacteriales</taxon>
        <taxon>Mycobacteriaceae</taxon>
        <taxon>Mycolicibacterium</taxon>
    </lineage>
</organism>
<evidence type="ECO:0000313" key="2">
    <source>
        <dbReference type="Proteomes" id="UP001289645"/>
    </source>
</evidence>
<name>A0ACC6MN36_MYCPF</name>
<protein>
    <submittedName>
        <fullName evidence="1">Uncharacterized protein</fullName>
    </submittedName>
</protein>
<dbReference type="EMBL" id="JAOXLN010000032">
    <property type="protein sequence ID" value="MDZ5088426.1"/>
    <property type="molecule type" value="Genomic_DNA"/>
</dbReference>
<proteinExistence type="predicted"/>
<reference evidence="1 2" key="1">
    <citation type="journal article" date="2021" name="Chemosphere">
        <title>Bioballs carrying a syntrophic Rhodococcus and Mycolicibacterium consortium for simultaneous sorption and biodegradation of fuel oil in contaminated freshwater.</title>
        <authorList>
            <person name="Naloka K."/>
            <person name="Polrit D."/>
            <person name="Muangchinda C."/>
            <person name="Thoetkiattikul H."/>
            <person name="Pinyakong O."/>
        </authorList>
    </citation>
    <scope>NUCLEOTIDE SEQUENCE [LARGE SCALE GENOMIC DNA]</scope>
    <source>
        <strain evidence="1 2">J101</strain>
    </source>
</reference>
<dbReference type="Proteomes" id="UP001289645">
    <property type="component" value="Unassembled WGS sequence"/>
</dbReference>